<sequence>MSNKKTKQIINTNTFKSRIKSQIPLEYPSTIPAIKKSDSYNSNEWRGLHQKLQEKKNQHKIDMNYAEVFTRLSQFKTLYYHIQSQTFISDLERNKTISKLIKESIPDGMVIEISRWRKVYDFVVMIIEKKDIDFDAFLLEIRGLDISINYLQEVDKGEFELLVDLIVETYKKK</sequence>
<dbReference type="Proteomes" id="UP000789405">
    <property type="component" value="Unassembled WGS sequence"/>
</dbReference>
<proteinExistence type="predicted"/>
<comment type="caution">
    <text evidence="1">The sequence shown here is derived from an EMBL/GenBank/DDBJ whole genome shotgun (WGS) entry which is preliminary data.</text>
</comment>
<gene>
    <name evidence="1" type="ORF">DERYTH_LOCUS15752</name>
</gene>
<keyword evidence="2" id="KW-1185">Reference proteome</keyword>
<protein>
    <submittedName>
        <fullName evidence="1">4377_t:CDS:1</fullName>
    </submittedName>
</protein>
<accession>A0A9N9NIX6</accession>
<name>A0A9N9NIX6_9GLOM</name>
<dbReference type="EMBL" id="CAJVPY010013041">
    <property type="protein sequence ID" value="CAG8738136.1"/>
    <property type="molecule type" value="Genomic_DNA"/>
</dbReference>
<dbReference type="AlphaFoldDB" id="A0A9N9NIX6"/>
<dbReference type="OrthoDB" id="2352828at2759"/>
<evidence type="ECO:0000313" key="2">
    <source>
        <dbReference type="Proteomes" id="UP000789405"/>
    </source>
</evidence>
<feature type="non-terminal residue" evidence="1">
    <location>
        <position position="173"/>
    </location>
</feature>
<reference evidence="1" key="1">
    <citation type="submission" date="2021-06" db="EMBL/GenBank/DDBJ databases">
        <authorList>
            <person name="Kallberg Y."/>
            <person name="Tangrot J."/>
            <person name="Rosling A."/>
        </authorList>
    </citation>
    <scope>NUCLEOTIDE SEQUENCE</scope>
    <source>
        <strain evidence="1">MA453B</strain>
    </source>
</reference>
<evidence type="ECO:0000313" key="1">
    <source>
        <dbReference type="EMBL" id="CAG8738136.1"/>
    </source>
</evidence>
<organism evidence="1 2">
    <name type="scientific">Dentiscutata erythropus</name>
    <dbReference type="NCBI Taxonomy" id="1348616"/>
    <lineage>
        <taxon>Eukaryota</taxon>
        <taxon>Fungi</taxon>
        <taxon>Fungi incertae sedis</taxon>
        <taxon>Mucoromycota</taxon>
        <taxon>Glomeromycotina</taxon>
        <taxon>Glomeromycetes</taxon>
        <taxon>Diversisporales</taxon>
        <taxon>Gigasporaceae</taxon>
        <taxon>Dentiscutata</taxon>
    </lineage>
</organism>